<dbReference type="Proteomes" id="UP001465976">
    <property type="component" value="Unassembled WGS sequence"/>
</dbReference>
<sequence>MKSRTILLSLLPFAIHTLYRAIAPEKQRPEVTLGETRLLGLRNEHLNVEFFGGIPFAEPPLGSLRLHPPILKTALNSSEFDASRSGLACLQTGLSSNAVTEDCLTLNIFRPMKISSGEKLPVLFWIHGGGWLVGSGGRYNGSSLISRGITRGTPVLFVAANYRLGPLGFPLGEEAASAGVLNLGLRDQLAALRWVKANIEAFGGDPSKVTIFGESAGGRSIDLLLFNEEINDLASGAILESDPGTSLLDPPLTNQVWSGFVSAVTACSTASNTMKTLDCLRSEDLSSNELLQAYIKAGIVFGLSPWGPIIDGVNGLVPTYTSQSTIKAKFPIIIGNCLDEGTLATSQAPSNTSSDDTIRNLIKAVAVRPPGREVEIEQIVDRVLEAYPNTPTRGSPFGTGDDTFGLDSGYKRTSAVVGDFIFQSHRRLMLERLSQRPQKQLYSFVFADYNDGMVTVPREFILGSPVPGSLGAAHSAEIFYVFGTLEDELGPGKVAKTALDLSQTMMDYWISFAVTGDPNDGRGASRPRWTPFNPDDPMIIQLKGQDIRMIPDTFREQGISVFNEDTVVLRR</sequence>
<keyword evidence="6" id="KW-1185">Reference proteome</keyword>
<evidence type="ECO:0000256" key="1">
    <source>
        <dbReference type="ARBA" id="ARBA00005964"/>
    </source>
</evidence>
<feature type="domain" description="Carboxylesterase type B" evidence="4">
    <location>
        <begin position="29"/>
        <end position="545"/>
    </location>
</feature>
<dbReference type="InterPro" id="IPR019826">
    <property type="entry name" value="Carboxylesterase_B_AS"/>
</dbReference>
<organism evidence="5 6">
    <name type="scientific">Marasmius crinis-equi</name>
    <dbReference type="NCBI Taxonomy" id="585013"/>
    <lineage>
        <taxon>Eukaryota</taxon>
        <taxon>Fungi</taxon>
        <taxon>Dikarya</taxon>
        <taxon>Basidiomycota</taxon>
        <taxon>Agaricomycotina</taxon>
        <taxon>Agaricomycetes</taxon>
        <taxon>Agaricomycetidae</taxon>
        <taxon>Agaricales</taxon>
        <taxon>Marasmiineae</taxon>
        <taxon>Marasmiaceae</taxon>
        <taxon>Marasmius</taxon>
    </lineage>
</organism>
<dbReference type="PROSITE" id="PS00941">
    <property type="entry name" value="CARBOXYLESTERASE_B_2"/>
    <property type="match status" value="1"/>
</dbReference>
<protein>
    <recommendedName>
        <fullName evidence="3">Carboxylic ester hydrolase</fullName>
        <ecNumber evidence="3">3.1.1.-</ecNumber>
    </recommendedName>
</protein>
<gene>
    <name evidence="5" type="ORF">V5O48_012624</name>
</gene>
<comment type="similarity">
    <text evidence="1 3">Belongs to the type-B carboxylesterase/lipase family.</text>
</comment>
<name>A0ABR3F295_9AGAR</name>
<evidence type="ECO:0000256" key="2">
    <source>
        <dbReference type="ARBA" id="ARBA00022801"/>
    </source>
</evidence>
<dbReference type="Pfam" id="PF00135">
    <property type="entry name" value="COesterase"/>
    <property type="match status" value="1"/>
</dbReference>
<dbReference type="InterPro" id="IPR029058">
    <property type="entry name" value="AB_hydrolase_fold"/>
</dbReference>
<dbReference type="EC" id="3.1.1.-" evidence="3"/>
<reference evidence="5 6" key="1">
    <citation type="submission" date="2024-02" db="EMBL/GenBank/DDBJ databases">
        <title>A draft genome for the cacao thread blight pathogen Marasmius crinis-equi.</title>
        <authorList>
            <person name="Cohen S.P."/>
            <person name="Baruah I.K."/>
            <person name="Amoako-Attah I."/>
            <person name="Bukari Y."/>
            <person name="Meinhardt L.W."/>
            <person name="Bailey B.A."/>
        </authorList>
    </citation>
    <scope>NUCLEOTIDE SEQUENCE [LARGE SCALE GENOMIC DNA]</scope>
    <source>
        <strain evidence="5 6">GH-76</strain>
    </source>
</reference>
<proteinExistence type="inferred from homology"/>
<dbReference type="EMBL" id="JBAHYK010001139">
    <property type="protein sequence ID" value="KAL0569342.1"/>
    <property type="molecule type" value="Genomic_DNA"/>
</dbReference>
<dbReference type="InterPro" id="IPR050309">
    <property type="entry name" value="Type-B_Carboxylest/Lipase"/>
</dbReference>
<dbReference type="InterPro" id="IPR019819">
    <property type="entry name" value="Carboxylesterase_B_CS"/>
</dbReference>
<feature type="chain" id="PRO_5045007552" description="Carboxylic ester hydrolase" evidence="3">
    <location>
        <begin position="22"/>
        <end position="571"/>
    </location>
</feature>
<evidence type="ECO:0000313" key="5">
    <source>
        <dbReference type="EMBL" id="KAL0569342.1"/>
    </source>
</evidence>
<feature type="signal peptide" evidence="3">
    <location>
        <begin position="1"/>
        <end position="21"/>
    </location>
</feature>
<keyword evidence="2 3" id="KW-0378">Hydrolase</keyword>
<keyword evidence="3" id="KW-0732">Signal</keyword>
<evidence type="ECO:0000256" key="3">
    <source>
        <dbReference type="RuleBase" id="RU361235"/>
    </source>
</evidence>
<dbReference type="SUPFAM" id="SSF53474">
    <property type="entry name" value="alpha/beta-Hydrolases"/>
    <property type="match status" value="1"/>
</dbReference>
<evidence type="ECO:0000259" key="4">
    <source>
        <dbReference type="Pfam" id="PF00135"/>
    </source>
</evidence>
<dbReference type="PANTHER" id="PTHR11559">
    <property type="entry name" value="CARBOXYLESTERASE"/>
    <property type="match status" value="1"/>
</dbReference>
<dbReference type="PROSITE" id="PS00122">
    <property type="entry name" value="CARBOXYLESTERASE_B_1"/>
    <property type="match status" value="1"/>
</dbReference>
<dbReference type="Gene3D" id="3.40.50.1820">
    <property type="entry name" value="alpha/beta hydrolase"/>
    <property type="match status" value="1"/>
</dbReference>
<accession>A0ABR3F295</accession>
<dbReference type="InterPro" id="IPR002018">
    <property type="entry name" value="CarbesteraseB"/>
</dbReference>
<evidence type="ECO:0000313" key="6">
    <source>
        <dbReference type="Proteomes" id="UP001465976"/>
    </source>
</evidence>
<comment type="caution">
    <text evidence="5">The sequence shown here is derived from an EMBL/GenBank/DDBJ whole genome shotgun (WGS) entry which is preliminary data.</text>
</comment>